<gene>
    <name evidence="3" type="ORF">POL25_18365</name>
</gene>
<feature type="region of interest" description="Disordered" evidence="1">
    <location>
        <begin position="441"/>
        <end position="477"/>
    </location>
</feature>
<organism evidence="3 4">
    <name type="scientific">Nannocystis bainbridge</name>
    <dbReference type="NCBI Taxonomy" id="2995303"/>
    <lineage>
        <taxon>Bacteria</taxon>
        <taxon>Pseudomonadati</taxon>
        <taxon>Myxococcota</taxon>
        <taxon>Polyangia</taxon>
        <taxon>Nannocystales</taxon>
        <taxon>Nannocystaceae</taxon>
        <taxon>Nannocystis</taxon>
    </lineage>
</organism>
<evidence type="ECO:0000313" key="4">
    <source>
        <dbReference type="Proteomes" id="UP001221686"/>
    </source>
</evidence>
<sequence length="477" mass="49071">MTVKTSYLSFGSALLLTACFSPTGSDPGTAGPTSGDTTEPPATATEPGTTAVEPTTGEADTDTTTTTTTGVATEPPTGTSTTLEPCTLDICPCQGDVDCEPGLQCHAGQCVECIDSATCGGRVCDPVDHVCRGCREHAECPETACELDDGLCFPDEATSHAYVDPSSACSDQPCSFAQPCCSVAQAHGQFFDTTHLVFHLAPGLYQAGIEVSEGGRRIAVLGGPGVVFTVDADPVIRLGLARPPIDSELYLSQIVIEGGQGSAAVRCSAAADLWLDDSAILGFTGRAVAVSDCDVVLRRSELRLNLEGMLVEDGGTLRLENSLVAHLNMGPALAIGSAAAADLVYTTLGDITQHMFGLFTCLDGTATLVARNSALLSHVLVDTFDCVPSAVDIRDSVVTLGPFANPDKNTHLIQANEVSPIFAGWDAGLLHLAGDGGALAGRARWQPGDPQTDIDGDARPATAGAPDVAGGDRPPDP</sequence>
<dbReference type="PROSITE" id="PS51257">
    <property type="entry name" value="PROKAR_LIPOPROTEIN"/>
    <property type="match status" value="1"/>
</dbReference>
<evidence type="ECO:0000313" key="3">
    <source>
        <dbReference type="EMBL" id="MDC0718874.1"/>
    </source>
</evidence>
<feature type="chain" id="PRO_5045525930" evidence="2">
    <location>
        <begin position="24"/>
        <end position="477"/>
    </location>
</feature>
<keyword evidence="2" id="KW-0732">Signal</keyword>
<feature type="signal peptide" evidence="2">
    <location>
        <begin position="1"/>
        <end position="23"/>
    </location>
</feature>
<protein>
    <submittedName>
        <fullName evidence="3">Uncharacterized protein</fullName>
    </submittedName>
</protein>
<keyword evidence="4" id="KW-1185">Reference proteome</keyword>
<feature type="compositionally biased region" description="Low complexity" evidence="1">
    <location>
        <begin position="37"/>
        <end position="79"/>
    </location>
</feature>
<proteinExistence type="predicted"/>
<feature type="compositionally biased region" description="Polar residues" evidence="1">
    <location>
        <begin position="25"/>
        <end position="36"/>
    </location>
</feature>
<dbReference type="RefSeq" id="WP_272087383.1">
    <property type="nucleotide sequence ID" value="NZ_JAQNDL010000002.1"/>
</dbReference>
<dbReference type="Proteomes" id="UP001221686">
    <property type="component" value="Unassembled WGS sequence"/>
</dbReference>
<accession>A0ABT5DZ23</accession>
<name>A0ABT5DZ23_9BACT</name>
<dbReference type="EMBL" id="JAQNDL010000002">
    <property type="protein sequence ID" value="MDC0718874.1"/>
    <property type="molecule type" value="Genomic_DNA"/>
</dbReference>
<evidence type="ECO:0000256" key="2">
    <source>
        <dbReference type="SAM" id="SignalP"/>
    </source>
</evidence>
<evidence type="ECO:0000256" key="1">
    <source>
        <dbReference type="SAM" id="MobiDB-lite"/>
    </source>
</evidence>
<feature type="region of interest" description="Disordered" evidence="1">
    <location>
        <begin position="25"/>
        <end position="81"/>
    </location>
</feature>
<comment type="caution">
    <text evidence="3">The sequence shown here is derived from an EMBL/GenBank/DDBJ whole genome shotgun (WGS) entry which is preliminary data.</text>
</comment>
<reference evidence="3 4" key="1">
    <citation type="submission" date="2022-11" db="EMBL/GenBank/DDBJ databases">
        <title>Minimal conservation of predation-associated metabolite biosynthetic gene clusters underscores biosynthetic potential of Myxococcota including descriptions for ten novel species: Archangium lansinium sp. nov., Myxococcus landrumus sp. nov., Nannocystis bai.</title>
        <authorList>
            <person name="Ahearne A."/>
            <person name="Stevens C."/>
            <person name="Dowd S."/>
        </authorList>
    </citation>
    <scope>NUCLEOTIDE SEQUENCE [LARGE SCALE GENOMIC DNA]</scope>
    <source>
        <strain evidence="3 4">BB15-2</strain>
    </source>
</reference>